<dbReference type="AlphaFoldDB" id="A0A2G5T5P6"/>
<feature type="transmembrane region" description="Helical" evidence="1">
    <location>
        <begin position="147"/>
        <end position="164"/>
    </location>
</feature>
<keyword evidence="3" id="KW-1185">Reference proteome</keyword>
<feature type="transmembrane region" description="Helical" evidence="1">
    <location>
        <begin position="7"/>
        <end position="28"/>
    </location>
</feature>
<dbReference type="EMBL" id="PDUG01000005">
    <property type="protein sequence ID" value="PIC22493.1"/>
    <property type="molecule type" value="Genomic_DNA"/>
</dbReference>
<keyword evidence="1" id="KW-0812">Transmembrane</keyword>
<organism evidence="2 3">
    <name type="scientific">Caenorhabditis nigoni</name>
    <dbReference type="NCBI Taxonomy" id="1611254"/>
    <lineage>
        <taxon>Eukaryota</taxon>
        <taxon>Metazoa</taxon>
        <taxon>Ecdysozoa</taxon>
        <taxon>Nematoda</taxon>
        <taxon>Chromadorea</taxon>
        <taxon>Rhabditida</taxon>
        <taxon>Rhabditina</taxon>
        <taxon>Rhabditomorpha</taxon>
        <taxon>Rhabditoidea</taxon>
        <taxon>Rhabditidae</taxon>
        <taxon>Peloderinae</taxon>
        <taxon>Caenorhabditis</taxon>
    </lineage>
</organism>
<accession>A0A2G5T5P6</accession>
<reference evidence="3" key="1">
    <citation type="submission" date="2017-10" db="EMBL/GenBank/DDBJ databases">
        <title>Rapid genome shrinkage in a self-fertile nematode reveals novel sperm competition proteins.</title>
        <authorList>
            <person name="Yin D."/>
            <person name="Schwarz E.M."/>
            <person name="Thomas C.G."/>
            <person name="Felde R.L."/>
            <person name="Korf I.F."/>
            <person name="Cutter A.D."/>
            <person name="Schartner C.M."/>
            <person name="Ralston E.J."/>
            <person name="Meyer B.J."/>
            <person name="Haag E.S."/>
        </authorList>
    </citation>
    <scope>NUCLEOTIDE SEQUENCE [LARGE SCALE GENOMIC DNA]</scope>
    <source>
        <strain evidence="3">JU1422</strain>
    </source>
</reference>
<comment type="caution">
    <text evidence="2">The sequence shown here is derived from an EMBL/GenBank/DDBJ whole genome shotgun (WGS) entry which is preliminary data.</text>
</comment>
<name>A0A2G5T5P6_9PELO</name>
<evidence type="ECO:0000313" key="3">
    <source>
        <dbReference type="Proteomes" id="UP000230233"/>
    </source>
</evidence>
<feature type="transmembrane region" description="Helical" evidence="1">
    <location>
        <begin position="73"/>
        <end position="92"/>
    </location>
</feature>
<protein>
    <submittedName>
        <fullName evidence="2">Uncharacterized protein</fullName>
    </submittedName>
</protein>
<keyword evidence="1" id="KW-0472">Membrane</keyword>
<gene>
    <name evidence="2" type="primary">Cnig_chr_V.g16526</name>
    <name evidence="2" type="ORF">B9Z55_016526</name>
</gene>
<feature type="transmembrane region" description="Helical" evidence="1">
    <location>
        <begin position="112"/>
        <end position="135"/>
    </location>
</feature>
<evidence type="ECO:0000256" key="1">
    <source>
        <dbReference type="SAM" id="Phobius"/>
    </source>
</evidence>
<evidence type="ECO:0000313" key="2">
    <source>
        <dbReference type="EMBL" id="PIC22493.1"/>
    </source>
</evidence>
<keyword evidence="1" id="KW-1133">Transmembrane helix</keyword>
<dbReference type="Proteomes" id="UP000230233">
    <property type="component" value="Chromosome V"/>
</dbReference>
<feature type="transmembrane region" description="Helical" evidence="1">
    <location>
        <begin position="34"/>
        <end position="52"/>
    </location>
</feature>
<sequence>MPIESYYPSYFWAGALLAYPPLILLLDADTKCGLFYGFFLFVLTIFCVLKHVPTKVEQKENGPKLTKKQRIKLLKIELFLLLACLILQHFIGSWIFEHYHFYSSEYHSADPFYWPILCSMFALGLCSIILTFFLAEHSISLFHPSDFLDSYQMIICFIYILTITDHKVS</sequence>
<proteinExistence type="predicted"/>